<dbReference type="InterPro" id="IPR045702">
    <property type="entry name" value="DUF6060"/>
</dbReference>
<dbReference type="EMBL" id="QZBT01000115">
    <property type="protein sequence ID" value="THZ80884.1"/>
    <property type="molecule type" value="Genomic_DNA"/>
</dbReference>
<reference evidence="2 3" key="1">
    <citation type="submission" date="2018-10" db="EMBL/GenBank/DDBJ databases">
        <title>Fifty Aureobasidium pullulans genomes reveal a recombining polyextremotolerant generalist.</title>
        <authorList>
            <person name="Gostincar C."/>
            <person name="Turk M."/>
            <person name="Zajc J."/>
            <person name="Gunde-Cimerman N."/>
        </authorList>
    </citation>
    <scope>NUCLEOTIDE SEQUENCE [LARGE SCALE GENOMIC DNA]</scope>
    <source>
        <strain evidence="2 3">EXF-3403</strain>
    </source>
</reference>
<evidence type="ECO:0000313" key="3">
    <source>
        <dbReference type="Proteomes" id="UP000310039"/>
    </source>
</evidence>
<organism evidence="2 3">
    <name type="scientific">Aureobasidium pullulans</name>
    <name type="common">Black yeast</name>
    <name type="synonym">Pullularia pullulans</name>
    <dbReference type="NCBI Taxonomy" id="5580"/>
    <lineage>
        <taxon>Eukaryota</taxon>
        <taxon>Fungi</taxon>
        <taxon>Dikarya</taxon>
        <taxon>Ascomycota</taxon>
        <taxon>Pezizomycotina</taxon>
        <taxon>Dothideomycetes</taxon>
        <taxon>Dothideomycetidae</taxon>
        <taxon>Dothideales</taxon>
        <taxon>Saccotheciaceae</taxon>
        <taxon>Aureobasidium</taxon>
    </lineage>
</organism>
<comment type="caution">
    <text evidence="2">The sequence shown here is derived from an EMBL/GenBank/DDBJ whole genome shotgun (WGS) entry which is preliminary data.</text>
</comment>
<name>A0A4S9XRU9_AURPU</name>
<evidence type="ECO:0000256" key="1">
    <source>
        <dbReference type="SAM" id="MobiDB-lite"/>
    </source>
</evidence>
<dbReference type="Pfam" id="PF19535">
    <property type="entry name" value="DUF6060"/>
    <property type="match status" value="1"/>
</dbReference>
<accession>A0A4S9XRU9</accession>
<proteinExistence type="predicted"/>
<dbReference type="AlphaFoldDB" id="A0A4S9XRU9"/>
<gene>
    <name evidence="2" type="ORF">D6C84_07065</name>
</gene>
<evidence type="ECO:0000313" key="2">
    <source>
        <dbReference type="EMBL" id="THZ80884.1"/>
    </source>
</evidence>
<protein>
    <submittedName>
        <fullName evidence="2">Uncharacterized protein</fullName>
    </submittedName>
</protein>
<feature type="region of interest" description="Disordered" evidence="1">
    <location>
        <begin position="199"/>
        <end position="234"/>
    </location>
</feature>
<sequence length="299" mass="33403">MVNFTLAAYEGLPYLDLRPGPHTHRISKGIDCKNKTEKCPITAGGYVGEKPTLNITTDSPDSIFKLIGHTKNGYNFTSILSDIGTHHYEILIGTSGWVTFTPRESCVTGTLTGCQGDIVDGTVVRACTPYLQDNVIEGKFAWAERVPSEYDLSCNPANTTAAKTSGNATDYAHAKRDKKIREAEAKYNEEAHKIEENLQDELQKEAGKPEKQAKARREFDEEMRKLEKKEGGKMREDIRDADEEVLKTQKDENKEAEHLCWIVVRPLKWGNTAMANHGAAMRLKAGDKVKKHFITSLFG</sequence>
<dbReference type="Proteomes" id="UP000310039">
    <property type="component" value="Unassembled WGS sequence"/>
</dbReference>